<dbReference type="SUPFAM" id="SSF48498">
    <property type="entry name" value="Tetracyclin repressor-like, C-terminal domain"/>
    <property type="match status" value="1"/>
</dbReference>
<evidence type="ECO:0000256" key="1">
    <source>
        <dbReference type="ARBA" id="ARBA00023125"/>
    </source>
</evidence>
<dbReference type="Gene3D" id="1.10.357.10">
    <property type="entry name" value="Tetracycline Repressor, domain 2"/>
    <property type="match status" value="1"/>
</dbReference>
<feature type="region of interest" description="Disordered" evidence="3">
    <location>
        <begin position="1"/>
        <end position="20"/>
    </location>
</feature>
<dbReference type="PRINTS" id="PR00455">
    <property type="entry name" value="HTHTETR"/>
</dbReference>
<dbReference type="InterPro" id="IPR050109">
    <property type="entry name" value="HTH-type_TetR-like_transc_reg"/>
</dbReference>
<keyword evidence="1 2" id="KW-0238">DNA-binding</keyword>
<dbReference type="InterPro" id="IPR036271">
    <property type="entry name" value="Tet_transcr_reg_TetR-rel_C_sf"/>
</dbReference>
<feature type="DNA-binding region" description="H-T-H motif" evidence="2">
    <location>
        <begin position="43"/>
        <end position="62"/>
    </location>
</feature>
<name>A0A7S8FGZ9_9BACT</name>
<evidence type="ECO:0000313" key="6">
    <source>
        <dbReference type="Proteomes" id="UP000593737"/>
    </source>
</evidence>
<dbReference type="PANTHER" id="PTHR30055:SF226">
    <property type="entry name" value="HTH-TYPE TRANSCRIPTIONAL REGULATOR PKSA"/>
    <property type="match status" value="1"/>
</dbReference>
<gene>
    <name evidence="5" type="ORF">Nkreftii_003423</name>
</gene>
<reference evidence="5 6" key="1">
    <citation type="journal article" date="2020" name="ISME J.">
        <title>Enrichment and physiological characterization of a novel comammox Nitrospira indicates ammonium inhibition of complete nitrification.</title>
        <authorList>
            <person name="Sakoula D."/>
            <person name="Koch H."/>
            <person name="Frank J."/>
            <person name="Jetten M.S.M."/>
            <person name="van Kessel M.A.H.J."/>
            <person name="Lucker S."/>
        </authorList>
    </citation>
    <scope>NUCLEOTIDE SEQUENCE [LARGE SCALE GENOMIC DNA]</scope>
    <source>
        <strain evidence="5">Comreactor17</strain>
    </source>
</reference>
<dbReference type="InterPro" id="IPR023772">
    <property type="entry name" value="DNA-bd_HTH_TetR-type_CS"/>
</dbReference>
<dbReference type="GO" id="GO:0003700">
    <property type="term" value="F:DNA-binding transcription factor activity"/>
    <property type="evidence" value="ECO:0007669"/>
    <property type="project" value="TreeGrafter"/>
</dbReference>
<dbReference type="InterPro" id="IPR001647">
    <property type="entry name" value="HTH_TetR"/>
</dbReference>
<dbReference type="Proteomes" id="UP000593737">
    <property type="component" value="Chromosome"/>
</dbReference>
<dbReference type="GO" id="GO:0000976">
    <property type="term" value="F:transcription cis-regulatory region binding"/>
    <property type="evidence" value="ECO:0007669"/>
    <property type="project" value="TreeGrafter"/>
</dbReference>
<dbReference type="InterPro" id="IPR039536">
    <property type="entry name" value="TetR_C_Proteobacteria"/>
</dbReference>
<protein>
    <recommendedName>
        <fullName evidence="4">HTH tetR-type domain-containing protein</fullName>
    </recommendedName>
</protein>
<dbReference type="PROSITE" id="PS01081">
    <property type="entry name" value="HTH_TETR_1"/>
    <property type="match status" value="1"/>
</dbReference>
<dbReference type="InterPro" id="IPR009057">
    <property type="entry name" value="Homeodomain-like_sf"/>
</dbReference>
<evidence type="ECO:0000259" key="4">
    <source>
        <dbReference type="PROSITE" id="PS50977"/>
    </source>
</evidence>
<proteinExistence type="predicted"/>
<evidence type="ECO:0000313" key="5">
    <source>
        <dbReference type="EMBL" id="QPD05649.1"/>
    </source>
</evidence>
<evidence type="ECO:0000256" key="2">
    <source>
        <dbReference type="PROSITE-ProRule" id="PRU00335"/>
    </source>
</evidence>
<dbReference type="SUPFAM" id="SSF46689">
    <property type="entry name" value="Homeodomain-like"/>
    <property type="match status" value="1"/>
</dbReference>
<dbReference type="KEGG" id="nkf:Nkreftii_003423"/>
<evidence type="ECO:0000256" key="3">
    <source>
        <dbReference type="SAM" id="MobiDB-lite"/>
    </source>
</evidence>
<feature type="domain" description="HTH tetR-type" evidence="4">
    <location>
        <begin position="20"/>
        <end position="80"/>
    </location>
</feature>
<organism evidence="5 6">
    <name type="scientific">Candidatus Nitrospira kreftii</name>
    <dbReference type="NCBI Taxonomy" id="2652173"/>
    <lineage>
        <taxon>Bacteria</taxon>
        <taxon>Pseudomonadati</taxon>
        <taxon>Nitrospirota</taxon>
        <taxon>Nitrospiria</taxon>
        <taxon>Nitrospirales</taxon>
        <taxon>Nitrospiraceae</taxon>
        <taxon>Nitrospira</taxon>
    </lineage>
</organism>
<accession>A0A7S8FGZ9</accession>
<dbReference type="Pfam" id="PF14246">
    <property type="entry name" value="TetR_C_7"/>
    <property type="match status" value="1"/>
</dbReference>
<dbReference type="Pfam" id="PF00440">
    <property type="entry name" value="TetR_N"/>
    <property type="match status" value="1"/>
</dbReference>
<dbReference type="AlphaFoldDB" id="A0A7S8FGZ9"/>
<dbReference type="EMBL" id="CP047423">
    <property type="protein sequence ID" value="QPD05649.1"/>
    <property type="molecule type" value="Genomic_DNA"/>
</dbReference>
<sequence length="214" mass="24106">MNSIRKPPPHPQEKSRTSANQRQASLINAAASLFAANGFTGTTTKRIAKAAGVSEALLFKYFPTKQALYTAILEEKAQYSGLREAVEDAAKKQDDGRLFTLLASYRIKKGADPTLFRLLLFSALERHEMSDLFFQQQYQAFHDLLASYIRQRIEDGAFRMVDPLLAARAFFGIIVHHRLLHDVYGLPMHLTHEDTVAEYVSLFLGGLVRQLPHS</sequence>
<dbReference type="Gene3D" id="1.10.10.60">
    <property type="entry name" value="Homeodomain-like"/>
    <property type="match status" value="1"/>
</dbReference>
<dbReference type="PROSITE" id="PS50977">
    <property type="entry name" value="HTH_TETR_2"/>
    <property type="match status" value="1"/>
</dbReference>
<dbReference type="PANTHER" id="PTHR30055">
    <property type="entry name" value="HTH-TYPE TRANSCRIPTIONAL REGULATOR RUTR"/>
    <property type="match status" value="1"/>
</dbReference>